<proteinExistence type="predicted"/>
<feature type="compositionally biased region" description="Polar residues" evidence="1">
    <location>
        <begin position="30"/>
        <end position="46"/>
    </location>
</feature>
<organism evidence="2 3">
    <name type="scientific">Anisodus acutangulus</name>
    <dbReference type="NCBI Taxonomy" id="402998"/>
    <lineage>
        <taxon>Eukaryota</taxon>
        <taxon>Viridiplantae</taxon>
        <taxon>Streptophyta</taxon>
        <taxon>Embryophyta</taxon>
        <taxon>Tracheophyta</taxon>
        <taxon>Spermatophyta</taxon>
        <taxon>Magnoliopsida</taxon>
        <taxon>eudicotyledons</taxon>
        <taxon>Gunneridae</taxon>
        <taxon>Pentapetalae</taxon>
        <taxon>asterids</taxon>
        <taxon>lamiids</taxon>
        <taxon>Solanales</taxon>
        <taxon>Solanaceae</taxon>
        <taxon>Solanoideae</taxon>
        <taxon>Hyoscyameae</taxon>
        <taxon>Anisodus</taxon>
    </lineage>
</organism>
<evidence type="ECO:0000313" key="3">
    <source>
        <dbReference type="Proteomes" id="UP001152561"/>
    </source>
</evidence>
<gene>
    <name evidence="2" type="ORF">K7X08_031891</name>
</gene>
<accession>A0A9Q1MN20</accession>
<feature type="region of interest" description="Disordered" evidence="1">
    <location>
        <begin position="1"/>
        <end position="49"/>
    </location>
</feature>
<sequence>MQAKGRKTKAQGRRQTRGRGRPKKVLLATFGSSVGTRIQPTLNSDDPTGKIDTPAPAETGNAIAGLGGATTSGVSKRLTLTLPQFSVTPSSREQEVRDNEGNGTVKLGTTRAVTPTLVVESNVGAAQLAKGKGKYILRRKLYMAKASQQQVTVREPTSGALVKNTIIESLALNLSNFQYSLLSRP</sequence>
<protein>
    <submittedName>
        <fullName evidence="2">Uncharacterized protein</fullName>
    </submittedName>
</protein>
<keyword evidence="3" id="KW-1185">Reference proteome</keyword>
<dbReference type="EMBL" id="JAJAGQ010000005">
    <property type="protein sequence ID" value="KAJ8563439.1"/>
    <property type="molecule type" value="Genomic_DNA"/>
</dbReference>
<reference evidence="3" key="1">
    <citation type="journal article" date="2023" name="Proc. Natl. Acad. Sci. U.S.A.">
        <title>Genomic and structural basis for evolution of tropane alkaloid biosynthesis.</title>
        <authorList>
            <person name="Wanga Y.-J."/>
            <person name="Taina T."/>
            <person name="Yua J.-Y."/>
            <person name="Lia J."/>
            <person name="Xua B."/>
            <person name="Chenc J."/>
            <person name="D'Auriad J.C."/>
            <person name="Huanga J.-P."/>
            <person name="Huanga S.-X."/>
        </authorList>
    </citation>
    <scope>NUCLEOTIDE SEQUENCE [LARGE SCALE GENOMIC DNA]</scope>
    <source>
        <strain evidence="3">cv. KIB-2019</strain>
    </source>
</reference>
<dbReference type="AlphaFoldDB" id="A0A9Q1MN20"/>
<name>A0A9Q1MN20_9SOLA</name>
<feature type="compositionally biased region" description="Basic residues" evidence="1">
    <location>
        <begin position="1"/>
        <end position="24"/>
    </location>
</feature>
<evidence type="ECO:0000256" key="1">
    <source>
        <dbReference type="SAM" id="MobiDB-lite"/>
    </source>
</evidence>
<evidence type="ECO:0000313" key="2">
    <source>
        <dbReference type="EMBL" id="KAJ8563439.1"/>
    </source>
</evidence>
<dbReference type="Proteomes" id="UP001152561">
    <property type="component" value="Unassembled WGS sequence"/>
</dbReference>
<comment type="caution">
    <text evidence="2">The sequence shown here is derived from an EMBL/GenBank/DDBJ whole genome shotgun (WGS) entry which is preliminary data.</text>
</comment>